<gene>
    <name evidence="1" type="ORF">ASPSYDRAFT_1153812</name>
</gene>
<dbReference type="RefSeq" id="XP_040707146.1">
    <property type="nucleotide sequence ID" value="XM_040840000.1"/>
</dbReference>
<dbReference type="OrthoDB" id="5242916at2759"/>
<sequence>MQTFPRFMDPPPELRIQIWQDARPKPAIHVFDVRIPTCPPTHTKEAIERFRLARHKSDIVGQVFLDQIIVSRPKTPLSVETDTETDSQQNAYCSIESAFPFDPSTYLVTDSIQQSCREADLALEFPTPLFKQGKCDGFQFSTPPSTRARQMDLVRQQHRRVVSSIRVPAPHGVRLGRPQSHYQQLLLYRGIQKQLVGHFETQMKPTVCFDAQESSSRGAWCYRD</sequence>
<reference evidence="2" key="1">
    <citation type="journal article" date="2017" name="Genome Biol.">
        <title>Comparative genomics reveals high biological diversity and specific adaptations in the industrially and medically important fungal genus Aspergillus.</title>
        <authorList>
            <person name="de Vries R.P."/>
            <person name="Riley R."/>
            <person name="Wiebenga A."/>
            <person name="Aguilar-Osorio G."/>
            <person name="Amillis S."/>
            <person name="Uchima C.A."/>
            <person name="Anderluh G."/>
            <person name="Asadollahi M."/>
            <person name="Askin M."/>
            <person name="Barry K."/>
            <person name="Battaglia E."/>
            <person name="Bayram O."/>
            <person name="Benocci T."/>
            <person name="Braus-Stromeyer S.A."/>
            <person name="Caldana C."/>
            <person name="Canovas D."/>
            <person name="Cerqueira G.C."/>
            <person name="Chen F."/>
            <person name="Chen W."/>
            <person name="Choi C."/>
            <person name="Clum A."/>
            <person name="Dos Santos R.A."/>
            <person name="Damasio A.R."/>
            <person name="Diallinas G."/>
            <person name="Emri T."/>
            <person name="Fekete E."/>
            <person name="Flipphi M."/>
            <person name="Freyberg S."/>
            <person name="Gallo A."/>
            <person name="Gournas C."/>
            <person name="Habgood R."/>
            <person name="Hainaut M."/>
            <person name="Harispe M.L."/>
            <person name="Henrissat B."/>
            <person name="Hilden K.S."/>
            <person name="Hope R."/>
            <person name="Hossain A."/>
            <person name="Karabika E."/>
            <person name="Karaffa L."/>
            <person name="Karanyi Z."/>
            <person name="Krasevec N."/>
            <person name="Kuo A."/>
            <person name="Kusch H."/>
            <person name="LaButti K."/>
            <person name="Lagendijk E.L."/>
            <person name="Lapidus A."/>
            <person name="Levasseur A."/>
            <person name="Lindquist E."/>
            <person name="Lipzen A."/>
            <person name="Logrieco A.F."/>
            <person name="MacCabe A."/>
            <person name="Maekelae M.R."/>
            <person name="Malavazi I."/>
            <person name="Melin P."/>
            <person name="Meyer V."/>
            <person name="Mielnichuk N."/>
            <person name="Miskei M."/>
            <person name="Molnar A.P."/>
            <person name="Mule G."/>
            <person name="Ngan C.Y."/>
            <person name="Orejas M."/>
            <person name="Orosz E."/>
            <person name="Ouedraogo J.P."/>
            <person name="Overkamp K.M."/>
            <person name="Park H.-S."/>
            <person name="Perrone G."/>
            <person name="Piumi F."/>
            <person name="Punt P.J."/>
            <person name="Ram A.F."/>
            <person name="Ramon A."/>
            <person name="Rauscher S."/>
            <person name="Record E."/>
            <person name="Riano-Pachon D.M."/>
            <person name="Robert V."/>
            <person name="Roehrig J."/>
            <person name="Ruller R."/>
            <person name="Salamov A."/>
            <person name="Salih N.S."/>
            <person name="Samson R.A."/>
            <person name="Sandor E."/>
            <person name="Sanguinetti M."/>
            <person name="Schuetze T."/>
            <person name="Sepcic K."/>
            <person name="Shelest E."/>
            <person name="Sherlock G."/>
            <person name="Sophianopoulou V."/>
            <person name="Squina F.M."/>
            <person name="Sun H."/>
            <person name="Susca A."/>
            <person name="Todd R.B."/>
            <person name="Tsang A."/>
            <person name="Unkles S.E."/>
            <person name="van de Wiele N."/>
            <person name="van Rossen-Uffink D."/>
            <person name="Oliveira J.V."/>
            <person name="Vesth T.C."/>
            <person name="Visser J."/>
            <person name="Yu J.-H."/>
            <person name="Zhou M."/>
            <person name="Andersen M.R."/>
            <person name="Archer D.B."/>
            <person name="Baker S.E."/>
            <person name="Benoit I."/>
            <person name="Brakhage A.A."/>
            <person name="Braus G.H."/>
            <person name="Fischer R."/>
            <person name="Frisvad J.C."/>
            <person name="Goldman G.H."/>
            <person name="Houbraken J."/>
            <person name="Oakley B."/>
            <person name="Pocsi I."/>
            <person name="Scazzocchio C."/>
            <person name="Seiboth B."/>
            <person name="vanKuyk P.A."/>
            <person name="Wortman J."/>
            <person name="Dyer P.S."/>
            <person name="Grigoriev I.V."/>
        </authorList>
    </citation>
    <scope>NUCLEOTIDE SEQUENCE [LARGE SCALE GENOMIC DNA]</scope>
    <source>
        <strain evidence="2">CBS 593.65</strain>
    </source>
</reference>
<dbReference type="Proteomes" id="UP000184356">
    <property type="component" value="Unassembled WGS sequence"/>
</dbReference>
<name>A0A1L9TV81_9EURO</name>
<proteinExistence type="predicted"/>
<protein>
    <submittedName>
        <fullName evidence="1">Uncharacterized protein</fullName>
    </submittedName>
</protein>
<dbReference type="AlphaFoldDB" id="A0A1L9TV81"/>
<dbReference type="VEuPathDB" id="FungiDB:ASPSYDRAFT_1153812"/>
<dbReference type="GeneID" id="63756073"/>
<keyword evidence="2" id="KW-1185">Reference proteome</keyword>
<evidence type="ECO:0000313" key="1">
    <source>
        <dbReference type="EMBL" id="OJJ63340.1"/>
    </source>
</evidence>
<accession>A0A1L9TV81</accession>
<dbReference type="EMBL" id="KV878582">
    <property type="protein sequence ID" value="OJJ63340.1"/>
    <property type="molecule type" value="Genomic_DNA"/>
</dbReference>
<evidence type="ECO:0000313" key="2">
    <source>
        <dbReference type="Proteomes" id="UP000184356"/>
    </source>
</evidence>
<organism evidence="1 2">
    <name type="scientific">Aspergillus sydowii CBS 593.65</name>
    <dbReference type="NCBI Taxonomy" id="1036612"/>
    <lineage>
        <taxon>Eukaryota</taxon>
        <taxon>Fungi</taxon>
        <taxon>Dikarya</taxon>
        <taxon>Ascomycota</taxon>
        <taxon>Pezizomycotina</taxon>
        <taxon>Eurotiomycetes</taxon>
        <taxon>Eurotiomycetidae</taxon>
        <taxon>Eurotiales</taxon>
        <taxon>Aspergillaceae</taxon>
        <taxon>Aspergillus</taxon>
        <taxon>Aspergillus subgen. Nidulantes</taxon>
    </lineage>
</organism>